<evidence type="ECO:0000313" key="1">
    <source>
        <dbReference type="EMBL" id="GMF21149.1"/>
    </source>
</evidence>
<reference evidence="1" key="1">
    <citation type="submission" date="2023-04" db="EMBL/GenBank/DDBJ databases">
        <title>Phytophthora fragariaefolia NBRC 109709.</title>
        <authorList>
            <person name="Ichikawa N."/>
            <person name="Sato H."/>
            <person name="Tonouchi N."/>
        </authorList>
    </citation>
    <scope>NUCLEOTIDE SEQUENCE</scope>
    <source>
        <strain evidence="1">NBRC 109709</strain>
    </source>
</reference>
<keyword evidence="2" id="KW-1185">Reference proteome</keyword>
<sequence>MVVNAKFDREMSLVANLVSEHAFELIFEQYSYTLSNRANYSFYEAVTGIDFVKNKSEEDDALDKPSVEYSVTKQNWEWSWLFMSTRLLPCRHVFFLRKALQLELLIPTQLLPSRWLLSLVRSETPVHALPGKSFSVAKVLRQERQPWDANRKFREAHALASSISKTISGMGMPQYNAAIQALQEVARLFKRGEI</sequence>
<proteinExistence type="predicted"/>
<comment type="caution">
    <text evidence="1">The sequence shown here is derived from an EMBL/GenBank/DDBJ whole genome shotgun (WGS) entry which is preliminary data.</text>
</comment>
<dbReference type="EMBL" id="BSXT01000219">
    <property type="protein sequence ID" value="GMF21149.1"/>
    <property type="molecule type" value="Genomic_DNA"/>
</dbReference>
<protein>
    <submittedName>
        <fullName evidence="1">Unnamed protein product</fullName>
    </submittedName>
</protein>
<organism evidence="1 2">
    <name type="scientific">Phytophthora fragariaefolia</name>
    <dbReference type="NCBI Taxonomy" id="1490495"/>
    <lineage>
        <taxon>Eukaryota</taxon>
        <taxon>Sar</taxon>
        <taxon>Stramenopiles</taxon>
        <taxon>Oomycota</taxon>
        <taxon>Peronosporomycetes</taxon>
        <taxon>Peronosporales</taxon>
        <taxon>Peronosporaceae</taxon>
        <taxon>Phytophthora</taxon>
    </lineage>
</organism>
<evidence type="ECO:0000313" key="2">
    <source>
        <dbReference type="Proteomes" id="UP001165121"/>
    </source>
</evidence>
<dbReference type="AlphaFoldDB" id="A0A9W6TWB8"/>
<gene>
    <name evidence="1" type="ORF">Pfra01_000272700</name>
</gene>
<dbReference type="OrthoDB" id="120871at2759"/>
<dbReference type="Proteomes" id="UP001165121">
    <property type="component" value="Unassembled WGS sequence"/>
</dbReference>
<name>A0A9W6TWB8_9STRA</name>
<accession>A0A9W6TWB8</accession>